<dbReference type="CDD" id="cd08422">
    <property type="entry name" value="PBP2_CrgA_like"/>
    <property type="match status" value="1"/>
</dbReference>
<dbReference type="PROSITE" id="PS50931">
    <property type="entry name" value="HTH_LYSR"/>
    <property type="match status" value="1"/>
</dbReference>
<dbReference type="InterPro" id="IPR058163">
    <property type="entry name" value="LysR-type_TF_proteobact-type"/>
</dbReference>
<dbReference type="GO" id="GO:0006351">
    <property type="term" value="P:DNA-templated transcription"/>
    <property type="evidence" value="ECO:0007669"/>
    <property type="project" value="TreeGrafter"/>
</dbReference>
<name>A0A076PSA8_COMTE</name>
<dbReference type="InterPro" id="IPR036388">
    <property type="entry name" value="WH-like_DNA-bd_sf"/>
</dbReference>
<dbReference type="Pfam" id="PF03466">
    <property type="entry name" value="LysR_substrate"/>
    <property type="match status" value="1"/>
</dbReference>
<dbReference type="EMBL" id="CP006704">
    <property type="protein sequence ID" value="AIJ46600.1"/>
    <property type="molecule type" value="Genomic_DNA"/>
</dbReference>
<dbReference type="FunFam" id="1.10.10.10:FF:000001">
    <property type="entry name" value="LysR family transcriptional regulator"/>
    <property type="match status" value="1"/>
</dbReference>
<dbReference type="SUPFAM" id="SSF53850">
    <property type="entry name" value="Periplasmic binding protein-like II"/>
    <property type="match status" value="1"/>
</dbReference>
<dbReference type="Proteomes" id="UP000028782">
    <property type="component" value="Chromosome"/>
</dbReference>
<feature type="domain" description="HTH lysR-type" evidence="5">
    <location>
        <begin position="1"/>
        <end position="59"/>
    </location>
</feature>
<dbReference type="GO" id="GO:0043565">
    <property type="term" value="F:sequence-specific DNA binding"/>
    <property type="evidence" value="ECO:0007669"/>
    <property type="project" value="TreeGrafter"/>
</dbReference>
<evidence type="ECO:0000256" key="4">
    <source>
        <dbReference type="ARBA" id="ARBA00023163"/>
    </source>
</evidence>
<dbReference type="KEGG" id="ctes:O987_12390"/>
<dbReference type="Gene3D" id="3.40.190.290">
    <property type="match status" value="1"/>
</dbReference>
<protein>
    <submittedName>
        <fullName evidence="6">LysR family transcriptional regulator</fullName>
    </submittedName>
</protein>
<reference evidence="6 7" key="1">
    <citation type="journal article" date="2014" name="Genome Announc.">
        <title>Complete Genome Sequence of Polychlorinated Biphenyl Degrader Comamonas testosteroni TK102 (NBRC 109938).</title>
        <authorList>
            <person name="Fukuda K."/>
            <person name="Hosoyama A."/>
            <person name="Tsuchikane K."/>
            <person name="Ohji S."/>
            <person name="Yamazoe A."/>
            <person name="Fujita N."/>
            <person name="Shintani M."/>
            <person name="Kimbara K."/>
        </authorList>
    </citation>
    <scope>NUCLEOTIDE SEQUENCE [LARGE SCALE GENOMIC DNA]</scope>
    <source>
        <strain evidence="6">TK102</strain>
    </source>
</reference>
<dbReference type="InterPro" id="IPR036390">
    <property type="entry name" value="WH_DNA-bd_sf"/>
</dbReference>
<evidence type="ECO:0000259" key="5">
    <source>
        <dbReference type="PROSITE" id="PS50931"/>
    </source>
</evidence>
<evidence type="ECO:0000256" key="1">
    <source>
        <dbReference type="ARBA" id="ARBA00009437"/>
    </source>
</evidence>
<evidence type="ECO:0000313" key="6">
    <source>
        <dbReference type="EMBL" id="AIJ46600.1"/>
    </source>
</evidence>
<evidence type="ECO:0000256" key="3">
    <source>
        <dbReference type="ARBA" id="ARBA00023125"/>
    </source>
</evidence>
<evidence type="ECO:0000256" key="2">
    <source>
        <dbReference type="ARBA" id="ARBA00023015"/>
    </source>
</evidence>
<dbReference type="PANTHER" id="PTHR30537:SF5">
    <property type="entry name" value="HTH-TYPE TRANSCRIPTIONAL ACTIVATOR TTDR-RELATED"/>
    <property type="match status" value="1"/>
</dbReference>
<organism evidence="6 7">
    <name type="scientific">Comamonas testosteroni TK102</name>
    <dbReference type="NCBI Taxonomy" id="1392005"/>
    <lineage>
        <taxon>Bacteria</taxon>
        <taxon>Pseudomonadati</taxon>
        <taxon>Pseudomonadota</taxon>
        <taxon>Betaproteobacteria</taxon>
        <taxon>Burkholderiales</taxon>
        <taxon>Comamonadaceae</taxon>
        <taxon>Comamonas</taxon>
    </lineage>
</organism>
<dbReference type="RefSeq" id="WP_003055658.1">
    <property type="nucleotide sequence ID" value="NZ_CP006704.1"/>
</dbReference>
<dbReference type="AlphaFoldDB" id="A0A076PSA8"/>
<keyword evidence="4" id="KW-0804">Transcription</keyword>
<accession>A0A076PSA8</accession>
<dbReference type="SUPFAM" id="SSF46785">
    <property type="entry name" value="Winged helix' DNA-binding domain"/>
    <property type="match status" value="1"/>
</dbReference>
<dbReference type="InterPro" id="IPR005119">
    <property type="entry name" value="LysR_subst-bd"/>
</dbReference>
<proteinExistence type="inferred from homology"/>
<gene>
    <name evidence="6" type="ORF">O987_12390</name>
</gene>
<dbReference type="Gene3D" id="1.10.10.10">
    <property type="entry name" value="Winged helix-like DNA-binding domain superfamily/Winged helix DNA-binding domain"/>
    <property type="match status" value="1"/>
</dbReference>
<dbReference type="HOGENOM" id="CLU_039613_16_2_4"/>
<evidence type="ECO:0000313" key="7">
    <source>
        <dbReference type="Proteomes" id="UP000028782"/>
    </source>
</evidence>
<comment type="similarity">
    <text evidence="1">Belongs to the LysR transcriptional regulatory family.</text>
</comment>
<dbReference type="Pfam" id="PF00126">
    <property type="entry name" value="HTH_1"/>
    <property type="match status" value="1"/>
</dbReference>
<dbReference type="GO" id="GO:0003700">
    <property type="term" value="F:DNA-binding transcription factor activity"/>
    <property type="evidence" value="ECO:0007669"/>
    <property type="project" value="InterPro"/>
</dbReference>
<dbReference type="InterPro" id="IPR000847">
    <property type="entry name" value="LysR_HTH_N"/>
</dbReference>
<keyword evidence="2" id="KW-0805">Transcription regulation</keyword>
<keyword evidence="3" id="KW-0238">DNA-binding</keyword>
<dbReference type="PANTHER" id="PTHR30537">
    <property type="entry name" value="HTH-TYPE TRANSCRIPTIONAL REGULATOR"/>
    <property type="match status" value="1"/>
</dbReference>
<sequence length="308" mass="34375">MDKLHALRAFLDVAESGGFSKAARRLGVATSSVTRLIDGLEESLGTALLTRTTRRVTLTDAGAAYLEQVSRVLSDLEEADGSVSDTGTEAVGPLRVSLPATFARLCLAPHIASFLRENPRVSLDLVLSDAYVDLVSERIDVAVRIGTPALQPQLIVRNLAEHRRYVVASHAYLQRHGTPLIPEELSKHECMRFSYQPGPQRWSFRHRDGQLQHVEVQGRLAVNNSDILREAVLDGGGISLLAEWLIREDVRVGRLRRLFEDYEINPQEHSVCVYAAYLPNRRYSKKVQVFLDFLQMQLTKTVTSTTSS</sequence>